<keyword evidence="1" id="KW-0812">Transmembrane</keyword>
<dbReference type="Proteomes" id="UP001331761">
    <property type="component" value="Unassembled WGS sequence"/>
</dbReference>
<proteinExistence type="predicted"/>
<evidence type="ECO:0000313" key="3">
    <source>
        <dbReference type="Proteomes" id="UP001331761"/>
    </source>
</evidence>
<reference evidence="2 3" key="1">
    <citation type="submission" date="2019-10" db="EMBL/GenBank/DDBJ databases">
        <title>Assembly and Annotation for the nematode Trichostrongylus colubriformis.</title>
        <authorList>
            <person name="Martin J."/>
        </authorList>
    </citation>
    <scope>NUCLEOTIDE SEQUENCE [LARGE SCALE GENOMIC DNA]</scope>
    <source>
        <strain evidence="2">G859</strain>
        <tissue evidence="2">Whole worm</tissue>
    </source>
</reference>
<dbReference type="AlphaFoldDB" id="A0AAN8G0Q5"/>
<sequence>MVCGDRIPVGGMSHAQVRAPESRSITHTQRTLRVSHEAPPPTISMEPHIINSYLLLTVGILLLMVVLVTVLNLVQPPIRRLFKWYFPGEQDYEIMA</sequence>
<accession>A0AAN8G0Q5</accession>
<keyword evidence="1" id="KW-1133">Transmembrane helix</keyword>
<name>A0AAN8G0Q5_TRICO</name>
<gene>
    <name evidence="2" type="ORF">GCK32_014640</name>
</gene>
<keyword evidence="1" id="KW-0472">Membrane</keyword>
<evidence type="ECO:0000256" key="1">
    <source>
        <dbReference type="SAM" id="Phobius"/>
    </source>
</evidence>
<evidence type="ECO:0000313" key="2">
    <source>
        <dbReference type="EMBL" id="KAK5984245.1"/>
    </source>
</evidence>
<protein>
    <submittedName>
        <fullName evidence="2">Uncharacterized protein</fullName>
    </submittedName>
</protein>
<feature type="transmembrane region" description="Helical" evidence="1">
    <location>
        <begin position="53"/>
        <end position="74"/>
    </location>
</feature>
<keyword evidence="3" id="KW-1185">Reference proteome</keyword>
<comment type="caution">
    <text evidence="2">The sequence shown here is derived from an EMBL/GenBank/DDBJ whole genome shotgun (WGS) entry which is preliminary data.</text>
</comment>
<organism evidence="2 3">
    <name type="scientific">Trichostrongylus colubriformis</name>
    <name type="common">Black scour worm</name>
    <dbReference type="NCBI Taxonomy" id="6319"/>
    <lineage>
        <taxon>Eukaryota</taxon>
        <taxon>Metazoa</taxon>
        <taxon>Ecdysozoa</taxon>
        <taxon>Nematoda</taxon>
        <taxon>Chromadorea</taxon>
        <taxon>Rhabditida</taxon>
        <taxon>Rhabditina</taxon>
        <taxon>Rhabditomorpha</taxon>
        <taxon>Strongyloidea</taxon>
        <taxon>Trichostrongylidae</taxon>
        <taxon>Trichostrongylus</taxon>
    </lineage>
</organism>
<dbReference type="EMBL" id="WIXE01003093">
    <property type="protein sequence ID" value="KAK5984245.1"/>
    <property type="molecule type" value="Genomic_DNA"/>
</dbReference>